<organism evidence="3 4">
    <name type="scientific">Lagenidium giganteum</name>
    <dbReference type="NCBI Taxonomy" id="4803"/>
    <lineage>
        <taxon>Eukaryota</taxon>
        <taxon>Sar</taxon>
        <taxon>Stramenopiles</taxon>
        <taxon>Oomycota</taxon>
        <taxon>Peronosporomycetes</taxon>
        <taxon>Pythiales</taxon>
        <taxon>Pythiaceae</taxon>
    </lineage>
</organism>
<feature type="region of interest" description="Disordered" evidence="1">
    <location>
        <begin position="1"/>
        <end position="181"/>
    </location>
</feature>
<feature type="region of interest" description="Disordered" evidence="1">
    <location>
        <begin position="299"/>
        <end position="471"/>
    </location>
</feature>
<comment type="caution">
    <text evidence="3">The sequence shown here is derived from an EMBL/GenBank/DDBJ whole genome shotgun (WGS) entry which is preliminary data.</text>
</comment>
<proteinExistence type="predicted"/>
<accession>A0AAV2Z0Y5</accession>
<keyword evidence="4" id="KW-1185">Reference proteome</keyword>
<dbReference type="AlphaFoldDB" id="A0AAV2Z0Y5"/>
<feature type="domain" description="Heterogeneous nuclear ribonucleoprotein Q acidic" evidence="2">
    <location>
        <begin position="479"/>
        <end position="546"/>
    </location>
</feature>
<protein>
    <recommendedName>
        <fullName evidence="2">Heterogeneous nuclear ribonucleoprotein Q acidic domain-containing protein</fullName>
    </recommendedName>
</protein>
<feature type="domain" description="Heterogeneous nuclear ribonucleoprotein Q acidic" evidence="2">
    <location>
        <begin position="609"/>
        <end position="678"/>
    </location>
</feature>
<dbReference type="Pfam" id="PF18360">
    <property type="entry name" value="hnRNP_Q_AcD"/>
    <property type="match status" value="2"/>
</dbReference>
<dbReference type="InterPro" id="IPR041337">
    <property type="entry name" value="hnRNP_Q_AcD"/>
</dbReference>
<gene>
    <name evidence="3" type="ORF">N0F65_006262</name>
</gene>
<feature type="compositionally biased region" description="Low complexity" evidence="1">
    <location>
        <begin position="319"/>
        <end position="330"/>
    </location>
</feature>
<name>A0AAV2Z0Y5_9STRA</name>
<evidence type="ECO:0000259" key="2">
    <source>
        <dbReference type="Pfam" id="PF18360"/>
    </source>
</evidence>
<reference evidence="3" key="1">
    <citation type="submission" date="2022-11" db="EMBL/GenBank/DDBJ databases">
        <authorList>
            <person name="Morgan W.R."/>
            <person name="Tartar A."/>
        </authorList>
    </citation>
    <scope>NUCLEOTIDE SEQUENCE</scope>
    <source>
        <strain evidence="3">ARSEF 373</strain>
    </source>
</reference>
<evidence type="ECO:0000256" key="1">
    <source>
        <dbReference type="SAM" id="MobiDB-lite"/>
    </source>
</evidence>
<feature type="compositionally biased region" description="Polar residues" evidence="1">
    <location>
        <begin position="132"/>
        <end position="149"/>
    </location>
</feature>
<sequence length="685" mass="73784">MTETQAPAMTGDGAAVKVDHSNVPADAHSLANGDSNANDGGADPNAYDPDQPQHNTDEYDPANPTHDANAYDPSRPSHDAYAASGEEYDPANPAMTQEHAQPTASTTASASAAAAAAAAATADVGHKRKSTEPPQGASSSPQPHGNSTTKRQRSSSTDEHKHGSHENNAARSNKMAKEDRKGLSSAAWDRLMDFQSGGEFRVTQVSRAALASVGALPEFAQLSIIARFTRAPMKDVRDKNGLLMKIFHEYQKENPHVASLQHASVYMDDYKADPGLYDFGYAPPLPLLGMMTNKLPYHKDISDPQPLTGASPRRRESNTSTPTAASAPTTDQFGRTVPPPAQQKLAPAPESRDPRRVRQLQQQQQQQQSPSQQQPLQQQQQPPPSQRNGVQTAPPGPSNEGLLPTGSNKPMDPRRRQVTPPDNDYNRQAPPAPAAYSPTRPQPVDPRRRAPGLQSPMGMPPHPAAPAAGRADRSEIFQRLPLSVQIVLDAMYNEGRLQEMINDSVLSRLLRLQERVALQAVENFSNVDLSHIENLQGFLVGIINRVNEKAIAAEAAESHTGVPSNTGGVMPFPTTGNASQPSPGQFGGHPQTFKHFSDKPDLQALISALPVSVQNHLQAMVEAGTLASMDEFGDKCYEVLGQLSEGLANEVLKRFTNANLGAVRNRSGFLIGVVKKCRQEYGFNG</sequence>
<evidence type="ECO:0000313" key="3">
    <source>
        <dbReference type="EMBL" id="DBA01001.1"/>
    </source>
</evidence>
<feature type="compositionally biased region" description="Low complexity" evidence="1">
    <location>
        <begin position="103"/>
        <end position="122"/>
    </location>
</feature>
<reference evidence="3" key="2">
    <citation type="journal article" date="2023" name="Microbiol Resour">
        <title>Decontamination and Annotation of the Draft Genome Sequence of the Oomycete Lagenidium giganteum ARSEF 373.</title>
        <authorList>
            <person name="Morgan W.R."/>
            <person name="Tartar A."/>
        </authorList>
    </citation>
    <scope>NUCLEOTIDE SEQUENCE</scope>
    <source>
        <strain evidence="3">ARSEF 373</strain>
    </source>
</reference>
<dbReference type="CDD" id="cd21039">
    <property type="entry name" value="NURR"/>
    <property type="match status" value="2"/>
</dbReference>
<dbReference type="Proteomes" id="UP001146120">
    <property type="component" value="Unassembled WGS sequence"/>
</dbReference>
<evidence type="ECO:0000313" key="4">
    <source>
        <dbReference type="Proteomes" id="UP001146120"/>
    </source>
</evidence>
<feature type="compositionally biased region" description="Basic and acidic residues" evidence="1">
    <location>
        <begin position="156"/>
        <end position="165"/>
    </location>
</feature>
<feature type="compositionally biased region" description="Low complexity" evidence="1">
    <location>
        <begin position="359"/>
        <end position="380"/>
    </location>
</feature>
<dbReference type="EMBL" id="DAKRPA010000055">
    <property type="protein sequence ID" value="DBA01001.1"/>
    <property type="molecule type" value="Genomic_DNA"/>
</dbReference>